<feature type="region of interest" description="Disordered" evidence="1">
    <location>
        <begin position="1"/>
        <end position="29"/>
    </location>
</feature>
<accession>A0ABR8UWC8</accession>
<comment type="caution">
    <text evidence="2">The sequence shown here is derived from an EMBL/GenBank/DDBJ whole genome shotgun (WGS) entry which is preliminary data.</text>
</comment>
<dbReference type="EMBL" id="JACSQD010000006">
    <property type="protein sequence ID" value="MBD7996391.1"/>
    <property type="molecule type" value="Genomic_DNA"/>
</dbReference>
<protein>
    <submittedName>
        <fullName evidence="2">Uncharacterized protein</fullName>
    </submittedName>
</protein>
<evidence type="ECO:0000256" key="1">
    <source>
        <dbReference type="SAM" id="MobiDB-lite"/>
    </source>
</evidence>
<proteinExistence type="predicted"/>
<evidence type="ECO:0000313" key="2">
    <source>
        <dbReference type="EMBL" id="MBD7996391.1"/>
    </source>
</evidence>
<dbReference type="RefSeq" id="WP_191808667.1">
    <property type="nucleotide sequence ID" value="NZ_JACSQD010000006.1"/>
</dbReference>
<evidence type="ECO:0000313" key="3">
    <source>
        <dbReference type="Proteomes" id="UP000609874"/>
    </source>
</evidence>
<keyword evidence="3" id="KW-1185">Reference proteome</keyword>
<name>A0ABR8UWC8_9MICC</name>
<feature type="compositionally biased region" description="Polar residues" evidence="1">
    <location>
        <begin position="1"/>
        <end position="16"/>
    </location>
</feature>
<sequence length="140" mass="15578">MDEKVSNLSIRQASDSVSDEDANEGSEEPVDLWAAFTPEEDQSEVYLTSPSGKRRRVFLPSAIPLAVVGALVRKWTEDGLTGRWTLGELRGAFRAEGKGNHPWYLVFVPPNDDNPIVWKVTRGPGGTDHAVQVRDNKDFR</sequence>
<dbReference type="Proteomes" id="UP000609874">
    <property type="component" value="Unassembled WGS sequence"/>
</dbReference>
<organism evidence="2 3">
    <name type="scientific">Arthrobacter gallicola</name>
    <dbReference type="NCBI Taxonomy" id="2762225"/>
    <lineage>
        <taxon>Bacteria</taxon>
        <taxon>Bacillati</taxon>
        <taxon>Actinomycetota</taxon>
        <taxon>Actinomycetes</taxon>
        <taxon>Micrococcales</taxon>
        <taxon>Micrococcaceae</taxon>
        <taxon>Arthrobacter</taxon>
    </lineage>
</organism>
<gene>
    <name evidence="2" type="ORF">H9639_13890</name>
</gene>
<reference evidence="2 3" key="1">
    <citation type="submission" date="2020-08" db="EMBL/GenBank/DDBJ databases">
        <title>A Genomic Blueprint of the Chicken Gut Microbiome.</title>
        <authorList>
            <person name="Gilroy R."/>
            <person name="Ravi A."/>
            <person name="Getino M."/>
            <person name="Pursley I."/>
            <person name="Horton D.L."/>
            <person name="Alikhan N.-F."/>
            <person name="Baker D."/>
            <person name="Gharbi K."/>
            <person name="Hall N."/>
            <person name="Watson M."/>
            <person name="Adriaenssens E.M."/>
            <person name="Foster-Nyarko E."/>
            <person name="Jarju S."/>
            <person name="Secka A."/>
            <person name="Antonio M."/>
            <person name="Oren A."/>
            <person name="Chaudhuri R."/>
            <person name="La Ragione R.M."/>
            <person name="Hildebrand F."/>
            <person name="Pallen M.J."/>
        </authorList>
    </citation>
    <scope>NUCLEOTIDE SEQUENCE [LARGE SCALE GENOMIC DNA]</scope>
    <source>
        <strain evidence="2 3">Sa2CUA1</strain>
    </source>
</reference>
<feature type="compositionally biased region" description="Acidic residues" evidence="1">
    <location>
        <begin position="17"/>
        <end position="29"/>
    </location>
</feature>